<reference evidence="4 5" key="1">
    <citation type="journal article" date="2011" name="Front. Microbiol.">
        <title>Two Strains of Crocosphaera watsonii with Highly Conserved Genomes are Distinguished by Strain-Specific Features.</title>
        <authorList>
            <person name="Bench S.R."/>
            <person name="Ilikchyan I.N."/>
            <person name="Tripp H.J."/>
            <person name="Zehr J.P."/>
        </authorList>
    </citation>
    <scope>NUCLEOTIDE SEQUENCE [LARGE SCALE GENOMIC DNA]</scope>
    <source>
        <strain evidence="4 5">WH 0003</strain>
    </source>
</reference>
<dbReference type="PANTHER" id="PTHR32347:SF23">
    <property type="entry name" value="BLL5650 PROTEIN"/>
    <property type="match status" value="1"/>
</dbReference>
<comment type="subcellular location">
    <subcellularLocation>
        <location evidence="1">Cell envelope</location>
    </subcellularLocation>
</comment>
<dbReference type="InterPro" id="IPR050465">
    <property type="entry name" value="UPF0194_transport"/>
</dbReference>
<comment type="caution">
    <text evidence="4">The sequence shown here is derived from an EMBL/GenBank/DDBJ whole genome shotgun (WGS) entry which is preliminary data.</text>
</comment>
<dbReference type="NCBIfam" id="TIGR03794">
    <property type="entry name" value="NHLM_micro_HlyD"/>
    <property type="match status" value="1"/>
</dbReference>
<dbReference type="Gene3D" id="1.10.287.1490">
    <property type="match status" value="1"/>
</dbReference>
<organism evidence="4 5">
    <name type="scientific">Crocosphaera watsonii WH 0003</name>
    <dbReference type="NCBI Taxonomy" id="423471"/>
    <lineage>
        <taxon>Bacteria</taxon>
        <taxon>Bacillati</taxon>
        <taxon>Cyanobacteriota</taxon>
        <taxon>Cyanophyceae</taxon>
        <taxon>Oscillatoriophycideae</taxon>
        <taxon>Chroococcales</taxon>
        <taxon>Aphanothecaceae</taxon>
        <taxon>Crocosphaera</taxon>
    </lineage>
</organism>
<dbReference type="EMBL" id="AESD01000424">
    <property type="protein sequence ID" value="EHJ12454.1"/>
    <property type="molecule type" value="Genomic_DNA"/>
</dbReference>
<sequence>MGRIPTSVIGQSILIRPRSIISFQPRGTGGQILEIRIKPGDLVKVGQVIAVLDFPDLQEQLRNQQEELAEYEAENLAITNAQTIRSNLQQQTLQLESVSLPQQVAANVKEIEANQTKLIAVKKQSKAYQERIAQLDDFIDLTQRRFQPYTDLVAEGAVAPLSFQIVNSENQLQQSQNERTNLYAQLENLSSVEEELASANINLNAQNENLRAQLEKLRTDSANLRLTDLQANVQRQNTIDNLKRDIDNLKAKIAKDSLVISAYNGTVVTVSGNAGEYIQVGTALGTLRVNNSETVDNENKPMTTAYAFFTPEDANRIRQGMVGKVTPHLLTNRRFGGVREEYGAIPSKVTAVSSKTVTVQEVASIVGDSELADALVQNPVPYTIPDNGRAQNLPVVQVELELRQNPNNPSGYEWTQSEGPDTQIVEGALGEVRVTVQERSLMSYGIASLRWITGIYKR</sequence>
<feature type="non-terminal residue" evidence="4">
    <location>
        <position position="458"/>
    </location>
</feature>
<proteinExistence type="predicted"/>
<protein>
    <submittedName>
        <fullName evidence="4">Membrane-fusion protein</fullName>
    </submittedName>
</protein>
<dbReference type="InterPro" id="IPR022275">
    <property type="entry name" value="NHPM_bacteriocin_SS_HylD"/>
</dbReference>
<evidence type="ECO:0000313" key="5">
    <source>
        <dbReference type="Proteomes" id="UP000003477"/>
    </source>
</evidence>
<evidence type="ECO:0000313" key="4">
    <source>
        <dbReference type="EMBL" id="EHJ12454.1"/>
    </source>
</evidence>
<name>G5J5T2_CROWT</name>
<gene>
    <name evidence="4" type="ORF">CWATWH0003_2836t1</name>
</gene>
<dbReference type="GO" id="GO:0030313">
    <property type="term" value="C:cell envelope"/>
    <property type="evidence" value="ECO:0007669"/>
    <property type="project" value="UniProtKB-SubCell"/>
</dbReference>
<dbReference type="Proteomes" id="UP000003477">
    <property type="component" value="Unassembled WGS sequence"/>
</dbReference>
<evidence type="ECO:0000256" key="3">
    <source>
        <dbReference type="SAM" id="Coils"/>
    </source>
</evidence>
<feature type="coiled-coil region" evidence="3">
    <location>
        <begin position="165"/>
        <end position="259"/>
    </location>
</feature>
<feature type="coiled-coil region" evidence="3">
    <location>
        <begin position="54"/>
        <end position="81"/>
    </location>
</feature>
<keyword evidence="2 3" id="KW-0175">Coiled coil</keyword>
<dbReference type="PANTHER" id="PTHR32347">
    <property type="entry name" value="EFFLUX SYSTEM COMPONENT YKNX-RELATED"/>
    <property type="match status" value="1"/>
</dbReference>
<evidence type="ECO:0000256" key="1">
    <source>
        <dbReference type="ARBA" id="ARBA00004196"/>
    </source>
</evidence>
<evidence type="ECO:0000256" key="2">
    <source>
        <dbReference type="ARBA" id="ARBA00023054"/>
    </source>
</evidence>
<accession>G5J5T2</accession>
<dbReference type="AlphaFoldDB" id="G5J5T2"/>